<reference evidence="3" key="1">
    <citation type="journal article" date="2019" name="Int. J. Syst. Evol. Microbiol.">
        <title>The Global Catalogue of Microorganisms (GCM) 10K type strain sequencing project: providing services to taxonomists for standard genome sequencing and annotation.</title>
        <authorList>
            <consortium name="The Broad Institute Genomics Platform"/>
            <consortium name="The Broad Institute Genome Sequencing Center for Infectious Disease"/>
            <person name="Wu L."/>
            <person name="Ma J."/>
        </authorList>
    </citation>
    <scope>NUCLEOTIDE SEQUENCE [LARGE SCALE GENOMIC DNA]</scope>
    <source>
        <strain evidence="3">JCM 18054</strain>
    </source>
</reference>
<accession>A0ABP9PR53</accession>
<sequence length="105" mass="11294">MDAGYNGSALFVGVAPAAPPWMIDPFVRTTHERGQTAIVADMLLRVSAQGKSQRHHSGALTPVRQPFVRTAIEHGKRPPSTSEEHPGQAANPGVPAGRDLFRFNV</sequence>
<protein>
    <submittedName>
        <fullName evidence="2">Uncharacterized protein</fullName>
    </submittedName>
</protein>
<dbReference type="Proteomes" id="UP001500192">
    <property type="component" value="Unassembled WGS sequence"/>
</dbReference>
<gene>
    <name evidence="2" type="ORF">GCM10023214_00530</name>
</gene>
<evidence type="ECO:0000313" key="2">
    <source>
        <dbReference type="EMBL" id="GAA5150736.1"/>
    </source>
</evidence>
<evidence type="ECO:0000313" key="3">
    <source>
        <dbReference type="Proteomes" id="UP001500192"/>
    </source>
</evidence>
<dbReference type="EMBL" id="BAABIB010000002">
    <property type="protein sequence ID" value="GAA5150736.1"/>
    <property type="molecule type" value="Genomic_DNA"/>
</dbReference>
<feature type="compositionally biased region" description="Basic and acidic residues" evidence="1">
    <location>
        <begin position="73"/>
        <end position="86"/>
    </location>
</feature>
<name>A0ABP9PR53_9PSEU</name>
<evidence type="ECO:0000256" key="1">
    <source>
        <dbReference type="SAM" id="MobiDB-lite"/>
    </source>
</evidence>
<keyword evidence="3" id="KW-1185">Reference proteome</keyword>
<proteinExistence type="predicted"/>
<feature type="region of interest" description="Disordered" evidence="1">
    <location>
        <begin position="73"/>
        <end position="105"/>
    </location>
</feature>
<organism evidence="2 3">
    <name type="scientific">Amycolatopsis dongchuanensis</name>
    <dbReference type="NCBI Taxonomy" id="1070866"/>
    <lineage>
        <taxon>Bacteria</taxon>
        <taxon>Bacillati</taxon>
        <taxon>Actinomycetota</taxon>
        <taxon>Actinomycetes</taxon>
        <taxon>Pseudonocardiales</taxon>
        <taxon>Pseudonocardiaceae</taxon>
        <taxon>Amycolatopsis</taxon>
    </lineage>
</organism>
<comment type="caution">
    <text evidence="2">The sequence shown here is derived from an EMBL/GenBank/DDBJ whole genome shotgun (WGS) entry which is preliminary data.</text>
</comment>